<protein>
    <submittedName>
        <fullName evidence="1">Uncharacterized protein</fullName>
    </submittedName>
</protein>
<gene>
    <name evidence="1" type="ORF">RI543_001325</name>
</gene>
<dbReference type="Proteomes" id="UP001306508">
    <property type="component" value="Unassembled WGS sequence"/>
</dbReference>
<proteinExistence type="predicted"/>
<organism evidence="1 2">
    <name type="scientific">Arxiozyma heterogenica</name>
    <dbReference type="NCBI Taxonomy" id="278026"/>
    <lineage>
        <taxon>Eukaryota</taxon>
        <taxon>Fungi</taxon>
        <taxon>Dikarya</taxon>
        <taxon>Ascomycota</taxon>
        <taxon>Saccharomycotina</taxon>
        <taxon>Saccharomycetes</taxon>
        <taxon>Saccharomycetales</taxon>
        <taxon>Saccharomycetaceae</taxon>
        <taxon>Arxiozyma</taxon>
    </lineage>
</organism>
<name>A0AAN7WI73_9SACH</name>
<accession>A0AAN7WI73</accession>
<keyword evidence="2" id="KW-1185">Reference proteome</keyword>
<reference evidence="2" key="1">
    <citation type="submission" date="2023-07" db="EMBL/GenBank/DDBJ databases">
        <title>A draft genome of Kazachstania heterogenica Y-27499.</title>
        <authorList>
            <person name="Donic C."/>
            <person name="Kralova J.S."/>
            <person name="Fidel L."/>
            <person name="Ben-Dor S."/>
            <person name="Jung S."/>
        </authorList>
    </citation>
    <scope>NUCLEOTIDE SEQUENCE [LARGE SCALE GENOMIC DNA]</scope>
    <source>
        <strain evidence="2">Y27499</strain>
    </source>
</reference>
<dbReference type="AlphaFoldDB" id="A0AAN7WI73"/>
<evidence type="ECO:0000313" key="1">
    <source>
        <dbReference type="EMBL" id="KAK5780938.1"/>
    </source>
</evidence>
<sequence>MGAGDYIIYFDNHGKDEFHIYEGLKELAKKFDGEVKKDYEKVHKYYVTVPEALGDGFKEAADALMITKGVNAVVKQLDSENNIPDNLLNDIKGVVSKFDGKVKDDFKLVPGFTFSLPTKIGESFKNAANSWGSRNGVTVEIEQDQQVHAL</sequence>
<comment type="caution">
    <text evidence="1">The sequence shown here is derived from an EMBL/GenBank/DDBJ whole genome shotgun (WGS) entry which is preliminary data.</text>
</comment>
<evidence type="ECO:0000313" key="2">
    <source>
        <dbReference type="Proteomes" id="UP001306508"/>
    </source>
</evidence>
<dbReference type="EMBL" id="JAWIZZ010000038">
    <property type="protein sequence ID" value="KAK5780938.1"/>
    <property type="molecule type" value="Genomic_DNA"/>
</dbReference>